<dbReference type="InterPro" id="IPR008979">
    <property type="entry name" value="Galactose-bd-like_sf"/>
</dbReference>
<dbReference type="PANTHER" id="PTHR31490">
    <property type="entry name" value="GLYCOSYL HYDROLASE"/>
    <property type="match status" value="1"/>
</dbReference>
<dbReference type="InterPro" id="IPR017853">
    <property type="entry name" value="GH"/>
</dbReference>
<evidence type="ECO:0000313" key="12">
    <source>
        <dbReference type="Proteomes" id="UP001165405"/>
    </source>
</evidence>
<evidence type="ECO:0000256" key="6">
    <source>
        <dbReference type="ARBA" id="ARBA00023326"/>
    </source>
</evidence>
<feature type="domain" description="GH10" evidence="10">
    <location>
        <begin position="570"/>
        <end position="908"/>
    </location>
</feature>
<dbReference type="PROSITE" id="PS51677">
    <property type="entry name" value="NODB"/>
    <property type="match status" value="1"/>
</dbReference>
<keyword evidence="8" id="KW-0732">Signal</keyword>
<dbReference type="PRINTS" id="PR00134">
    <property type="entry name" value="GLHYDRLASE10"/>
</dbReference>
<dbReference type="RefSeq" id="WP_236087721.1">
    <property type="nucleotide sequence ID" value="NZ_JAKGSG010000011.1"/>
</dbReference>
<keyword evidence="2" id="KW-0677">Repeat</keyword>
<dbReference type="SUPFAM" id="SSF49344">
    <property type="entry name" value="CBD9-like"/>
    <property type="match status" value="1"/>
</dbReference>
<dbReference type="Gene3D" id="2.60.40.1190">
    <property type="match status" value="1"/>
</dbReference>
<accession>A0AA41QAR7</accession>
<proteinExistence type="inferred from homology"/>
<keyword evidence="6 7" id="KW-0624">Polysaccharide degradation</keyword>
<dbReference type="GO" id="GO:0045493">
    <property type="term" value="P:xylan catabolic process"/>
    <property type="evidence" value="ECO:0007669"/>
    <property type="project" value="UniProtKB-KW"/>
</dbReference>
<keyword evidence="5 7" id="KW-0326">Glycosidase</keyword>
<dbReference type="InterPro" id="IPR001000">
    <property type="entry name" value="GH10_dom"/>
</dbReference>
<evidence type="ECO:0000256" key="4">
    <source>
        <dbReference type="ARBA" id="ARBA00023277"/>
    </source>
</evidence>
<gene>
    <name evidence="11" type="ORF">L1785_03370</name>
</gene>
<evidence type="ECO:0000313" key="11">
    <source>
        <dbReference type="EMBL" id="MCF4120010.1"/>
    </source>
</evidence>
<dbReference type="InterPro" id="IPR002509">
    <property type="entry name" value="NODB_dom"/>
</dbReference>
<keyword evidence="4 7" id="KW-0119">Carbohydrate metabolism</keyword>
<organism evidence="11 12">
    <name type="scientific">Antribacter soli</name>
    <dbReference type="NCBI Taxonomy" id="2910976"/>
    <lineage>
        <taxon>Bacteria</taxon>
        <taxon>Bacillati</taxon>
        <taxon>Actinomycetota</taxon>
        <taxon>Actinomycetes</taxon>
        <taxon>Micrococcales</taxon>
        <taxon>Promicromonosporaceae</taxon>
        <taxon>Antribacter</taxon>
    </lineage>
</organism>
<dbReference type="CDD" id="cd10917">
    <property type="entry name" value="CE4_NodB_like_6s_7s"/>
    <property type="match status" value="1"/>
</dbReference>
<comment type="catalytic activity">
    <reaction evidence="7">
        <text>Endohydrolysis of (1-&gt;4)-beta-D-xylosidic linkages in xylans.</text>
        <dbReference type="EC" id="3.2.1.8"/>
    </reaction>
</comment>
<dbReference type="SUPFAM" id="SSF49785">
    <property type="entry name" value="Galactose-binding domain-like"/>
    <property type="match status" value="2"/>
</dbReference>
<feature type="domain" description="NodB homology" evidence="9">
    <location>
        <begin position="218"/>
        <end position="402"/>
    </location>
</feature>
<dbReference type="CDD" id="cd00005">
    <property type="entry name" value="CBM9_like_1"/>
    <property type="match status" value="1"/>
</dbReference>
<evidence type="ECO:0000256" key="5">
    <source>
        <dbReference type="ARBA" id="ARBA00023295"/>
    </source>
</evidence>
<dbReference type="Pfam" id="PF00331">
    <property type="entry name" value="Glyco_hydro_10"/>
    <property type="match status" value="1"/>
</dbReference>
<evidence type="ECO:0000259" key="10">
    <source>
        <dbReference type="PROSITE" id="PS51760"/>
    </source>
</evidence>
<dbReference type="SUPFAM" id="SSF51445">
    <property type="entry name" value="(Trans)glycosidases"/>
    <property type="match status" value="1"/>
</dbReference>
<keyword evidence="12" id="KW-1185">Reference proteome</keyword>
<dbReference type="Gene3D" id="3.20.20.80">
    <property type="entry name" value="Glycosidases"/>
    <property type="match status" value="1"/>
</dbReference>
<dbReference type="PANTHER" id="PTHR31490:SF90">
    <property type="entry name" value="ENDO-1,4-BETA-XYLANASE A"/>
    <property type="match status" value="1"/>
</dbReference>
<dbReference type="InterPro" id="IPR011330">
    <property type="entry name" value="Glyco_hydro/deAcase_b/a-brl"/>
</dbReference>
<dbReference type="EMBL" id="JAKGSG010000011">
    <property type="protein sequence ID" value="MCF4120010.1"/>
    <property type="molecule type" value="Genomic_DNA"/>
</dbReference>
<dbReference type="Pfam" id="PF02018">
    <property type="entry name" value="CBM_4_9"/>
    <property type="match status" value="2"/>
</dbReference>
<protein>
    <recommendedName>
        <fullName evidence="7">Beta-xylanase</fullName>
        <ecNumber evidence="7">3.2.1.8</ecNumber>
    </recommendedName>
</protein>
<dbReference type="Gene3D" id="3.20.20.370">
    <property type="entry name" value="Glycoside hydrolase/deacetylase"/>
    <property type="match status" value="1"/>
</dbReference>
<dbReference type="InterPro" id="IPR003305">
    <property type="entry name" value="CenC_carb-bd"/>
</dbReference>
<comment type="caution">
    <text evidence="11">The sequence shown here is derived from an EMBL/GenBank/DDBJ whole genome shotgun (WGS) entry which is preliminary data.</text>
</comment>
<feature type="signal peptide" evidence="8">
    <location>
        <begin position="1"/>
        <end position="30"/>
    </location>
</feature>
<name>A0AA41QAR7_9MICO</name>
<dbReference type="PROSITE" id="PS51760">
    <property type="entry name" value="GH10_2"/>
    <property type="match status" value="1"/>
</dbReference>
<dbReference type="InterPro" id="IPR010502">
    <property type="entry name" value="Carb-bd_dom_fam9"/>
</dbReference>
<dbReference type="Pfam" id="PF06452">
    <property type="entry name" value="CBM9_1"/>
    <property type="match status" value="1"/>
</dbReference>
<feature type="chain" id="PRO_5041280187" description="Beta-xylanase" evidence="8">
    <location>
        <begin position="31"/>
        <end position="1346"/>
    </location>
</feature>
<dbReference type="GO" id="GO:0031176">
    <property type="term" value="F:endo-1,4-beta-xylanase activity"/>
    <property type="evidence" value="ECO:0007669"/>
    <property type="project" value="UniProtKB-EC"/>
</dbReference>
<dbReference type="EC" id="3.2.1.8" evidence="7"/>
<dbReference type="Proteomes" id="UP001165405">
    <property type="component" value="Unassembled WGS sequence"/>
</dbReference>
<dbReference type="GO" id="GO:0016810">
    <property type="term" value="F:hydrolase activity, acting on carbon-nitrogen (but not peptide) bonds"/>
    <property type="evidence" value="ECO:0007669"/>
    <property type="project" value="InterPro"/>
</dbReference>
<sequence length="1346" mass="140922">MQIRNRFTARPVAAVAALGLVLTGAVTTVAATAAAEDVVVLENGFEDGTHAPWGPRGGVTLAVTGAEARTGASSLSVTGRTAEWQGPATNAAAIFEPGGQYTVSAWVKLPAGTAGSTGVHFTAEQVGSSTTYTWVGGAVTATAGEWVQIGGTYTFPEGLTSATLYIEAAPVGGAHPSFLVDDVLVTSQSDGGEVPPVVPGGAVNPVTTPVSLAQGTGDVAALTFDDGPNPGTTPELLDFLAEHQIKAVFCVIGQNIQAGGGAEILRRIVADGHVLCNHSTGYADMGSWTAEQVQADLVENMGIIRDALGDPDAKIPFWRAPNGSWGVTPGVAVSLGMQPLAVVNTINDWSTQDVPTLTENLRTAMKPGEIVLAHDGGGDRDGTLAAVQTVVTERLAAGWTFTFPQGTSPLGGEVALSTDFESGLDGWGPRAGGSTDPVVEISTADAVSGTQSALVSGRDGQGDGIGRDVTGLLTEGVTYDLSAQVRFAAGAATDAVWLSMARTVGGATSYSTLGQFDTVTNGGWTEVRQSFTMGAAESAFLYFETDYNGTNTSDFLVDDVVIEVPEPGVVQDLPGIKETVAFPVGVAIDSRETAGSASDLLVRHFDQITPENHMKPEAWYDADRTFRIHPEAATLMQYAQDNDLRVYGHVLAWHGQTPDWFFQDAAGAPLTSSEADKQVLRDRLRTHIDNVAEALSAYGEFGGGNPIAAFDVVNEVVSDGGEYTDGLRRSEWYRILGEEFIDLTFQYADEAFNGTYAAVGADRPVTLFINDYNTEQGGKQDRYRALVERLLARGVPVDGVGHQFHVSLAMPVSALDAAITRFADLPVTQAVTELDVTVGSPVTQANLIQQGYYFRDAFRSFRAHAEDMFSVTVWGLTDGRSWRVSSGAPLVFDDGFQAKPAYYGAVDGELPARARTATVFAGDVPVDAAATTSLEWSKLPLHAIEDTAQFQLRWAPDHLTAYVTVSDGGASSGDSVTFRLGSAEYTVSRDGTADVPAVTAERDGGWVAVVHLPVAAAQGGTLALDVRVANDGVVTGWNTPGVTGSLTLVEELSYLDVVEARTAPVVDGTADATWSDAGVVTTGKQVSGSDGAAAEVRTLWQGGTLYVLAEVTDPVVDVSGSDPWIQDSVEIYVDPGHAKNGSYRYDDTQIRINADNAVSFGTGDEAFQRSRVVSATSRTETGYVVEAAVSLLEYGGLGTFHGLDFQVNDASGGARTSVRNWADPTGAGYQSTARWGVGQLVGPAGIVNLTAPAIAGFPVKGSVLAADPGSWSVPASFTYQWLRDGEPIAHADDPAWSATARTYKVTKADEGHELSVVVTASADGFDPVSAESAPVTVGRKNAVAAV</sequence>
<comment type="similarity">
    <text evidence="1 7">Belongs to the glycosyl hydrolase 10 (cellulase F) family.</text>
</comment>
<evidence type="ECO:0000259" key="9">
    <source>
        <dbReference type="PROSITE" id="PS51677"/>
    </source>
</evidence>
<dbReference type="SMART" id="SM00633">
    <property type="entry name" value="Glyco_10"/>
    <property type="match status" value="1"/>
</dbReference>
<dbReference type="SUPFAM" id="SSF88713">
    <property type="entry name" value="Glycoside hydrolase/deacetylase"/>
    <property type="match status" value="1"/>
</dbReference>
<keyword evidence="3 7" id="KW-0378">Hydrolase</keyword>
<evidence type="ECO:0000256" key="3">
    <source>
        <dbReference type="ARBA" id="ARBA00022801"/>
    </source>
</evidence>
<evidence type="ECO:0000256" key="7">
    <source>
        <dbReference type="RuleBase" id="RU361174"/>
    </source>
</evidence>
<evidence type="ECO:0000256" key="8">
    <source>
        <dbReference type="SAM" id="SignalP"/>
    </source>
</evidence>
<dbReference type="InterPro" id="IPR044846">
    <property type="entry name" value="GH10"/>
</dbReference>
<dbReference type="Gene3D" id="2.60.120.260">
    <property type="entry name" value="Galactose-binding domain-like"/>
    <property type="match status" value="2"/>
</dbReference>
<dbReference type="GO" id="GO:0030246">
    <property type="term" value="F:carbohydrate binding"/>
    <property type="evidence" value="ECO:0007669"/>
    <property type="project" value="InterPro"/>
</dbReference>
<evidence type="ECO:0000256" key="2">
    <source>
        <dbReference type="ARBA" id="ARBA00022737"/>
    </source>
</evidence>
<evidence type="ECO:0000256" key="1">
    <source>
        <dbReference type="ARBA" id="ARBA00007495"/>
    </source>
</evidence>
<reference evidence="11" key="1">
    <citation type="submission" date="2022-01" db="EMBL/GenBank/DDBJ databases">
        <title>Antribacter sp. nov., isolated from Guizhou of China.</title>
        <authorList>
            <person name="Chengliang C."/>
            <person name="Ya Z."/>
        </authorList>
    </citation>
    <scope>NUCLEOTIDE SEQUENCE</scope>
    <source>
        <strain evidence="11">KLBMP 9083</strain>
    </source>
</reference>
<dbReference type="Pfam" id="PF01522">
    <property type="entry name" value="Polysacc_deac_1"/>
    <property type="match status" value="1"/>
</dbReference>
<dbReference type="Gene3D" id="2.60.40.2700">
    <property type="match status" value="1"/>
</dbReference>